<evidence type="ECO:0000313" key="7">
    <source>
        <dbReference type="Proteomes" id="UP000574133"/>
    </source>
</evidence>
<dbReference type="PANTHER" id="PTHR43179:SF12">
    <property type="entry name" value="GALACTOFURANOSYLTRANSFERASE GLFT2"/>
    <property type="match status" value="1"/>
</dbReference>
<comment type="pathway">
    <text evidence="1">Cell wall biogenesis; cell wall polysaccharide biosynthesis.</text>
</comment>
<organism evidence="6 7">
    <name type="scientific">Cohnella lubricantis</name>
    <dbReference type="NCBI Taxonomy" id="2163172"/>
    <lineage>
        <taxon>Bacteria</taxon>
        <taxon>Bacillati</taxon>
        <taxon>Bacillota</taxon>
        <taxon>Bacilli</taxon>
        <taxon>Bacillales</taxon>
        <taxon>Paenibacillaceae</taxon>
        <taxon>Cohnella</taxon>
    </lineage>
</organism>
<dbReference type="InterPro" id="IPR029044">
    <property type="entry name" value="Nucleotide-diphossugar_trans"/>
</dbReference>
<dbReference type="InterPro" id="IPR001173">
    <property type="entry name" value="Glyco_trans_2-like"/>
</dbReference>
<dbReference type="SUPFAM" id="SSF53448">
    <property type="entry name" value="Nucleotide-diphospho-sugar transferases"/>
    <property type="match status" value="1"/>
</dbReference>
<evidence type="ECO:0000256" key="4">
    <source>
        <dbReference type="ARBA" id="ARBA00022679"/>
    </source>
</evidence>
<dbReference type="Gene3D" id="3.90.550.10">
    <property type="entry name" value="Spore Coat Polysaccharide Biosynthesis Protein SpsA, Chain A"/>
    <property type="match status" value="1"/>
</dbReference>
<dbReference type="RefSeq" id="WP_185178124.1">
    <property type="nucleotide sequence ID" value="NZ_CBCSEP010000001.1"/>
</dbReference>
<dbReference type="GO" id="GO:0016757">
    <property type="term" value="F:glycosyltransferase activity"/>
    <property type="evidence" value="ECO:0007669"/>
    <property type="project" value="UniProtKB-KW"/>
</dbReference>
<name>A0A841T9Y1_9BACL</name>
<protein>
    <submittedName>
        <fullName evidence="6">Glycosyltransferase</fullName>
    </submittedName>
</protein>
<accession>A0A841T9Y1</accession>
<dbReference type="AlphaFoldDB" id="A0A841T9Y1"/>
<comment type="similarity">
    <text evidence="2">Belongs to the glycosyltransferase 2 family.</text>
</comment>
<proteinExistence type="inferred from homology"/>
<keyword evidence="7" id="KW-1185">Reference proteome</keyword>
<feature type="domain" description="Glycosyltransferase 2-like" evidence="5">
    <location>
        <begin position="4"/>
        <end position="171"/>
    </location>
</feature>
<evidence type="ECO:0000256" key="2">
    <source>
        <dbReference type="ARBA" id="ARBA00006739"/>
    </source>
</evidence>
<evidence type="ECO:0000256" key="1">
    <source>
        <dbReference type="ARBA" id="ARBA00004776"/>
    </source>
</evidence>
<evidence type="ECO:0000256" key="3">
    <source>
        <dbReference type="ARBA" id="ARBA00022676"/>
    </source>
</evidence>
<gene>
    <name evidence="6" type="ORF">H4Q31_05755</name>
</gene>
<dbReference type="CDD" id="cd00761">
    <property type="entry name" value="Glyco_tranf_GTA_type"/>
    <property type="match status" value="1"/>
</dbReference>
<dbReference type="PANTHER" id="PTHR43179">
    <property type="entry name" value="RHAMNOSYLTRANSFERASE WBBL"/>
    <property type="match status" value="1"/>
</dbReference>
<keyword evidence="3" id="KW-0328">Glycosyltransferase</keyword>
<comment type="caution">
    <text evidence="6">The sequence shown here is derived from an EMBL/GenBank/DDBJ whole genome shotgun (WGS) entry which is preliminary data.</text>
</comment>
<reference evidence="6 7" key="1">
    <citation type="submission" date="2020-08" db="EMBL/GenBank/DDBJ databases">
        <title>Cohnella phylogeny.</title>
        <authorList>
            <person name="Dunlap C."/>
        </authorList>
    </citation>
    <scope>NUCLEOTIDE SEQUENCE [LARGE SCALE GENOMIC DNA]</scope>
    <source>
        <strain evidence="6 7">DSM 103658</strain>
    </source>
</reference>
<evidence type="ECO:0000313" key="6">
    <source>
        <dbReference type="EMBL" id="MBB6676835.1"/>
    </source>
</evidence>
<sequence>MKISVLVPTYRRVNDLRRCVSALLRQTRIPHEIIVVVRREDTETIHYAESLAAAETLLKIMYVDLPGVVQAMSHGLTAVTGDIVAITDDDSEPFADWLELLAEAFEKDSSVAGAGGRDLIYQDGAILDGAASKVGRLQWFGRMIGNHHLGTGKAREVDFLKGVNCAYRTELLRQLGFELRLRGTGAQVHWELAIGLALKRMGWKLIYDPFIGVYHYPSTRHDEDKRGEFKPLAAMNAVHNETLILWGYLSWTKRIAFILWAVLVGSRTSPGLLQFIRRLAGGGGHAFPLLAASLKGRKLGIQTWGVSRHEGRHRHAARGLERRS</sequence>
<dbReference type="EMBL" id="JACJVN010000023">
    <property type="protein sequence ID" value="MBB6676835.1"/>
    <property type="molecule type" value="Genomic_DNA"/>
</dbReference>
<dbReference type="Pfam" id="PF00535">
    <property type="entry name" value="Glycos_transf_2"/>
    <property type="match status" value="1"/>
</dbReference>
<dbReference type="Proteomes" id="UP000574133">
    <property type="component" value="Unassembled WGS sequence"/>
</dbReference>
<keyword evidence="4 6" id="KW-0808">Transferase</keyword>
<evidence type="ECO:0000259" key="5">
    <source>
        <dbReference type="Pfam" id="PF00535"/>
    </source>
</evidence>